<dbReference type="InterPro" id="IPR044020">
    <property type="entry name" value="DUF5676"/>
</dbReference>
<gene>
    <name evidence="2" type="ORF">SAMN06265218_11671</name>
</gene>
<dbReference type="AlphaFoldDB" id="A0A521EIB2"/>
<evidence type="ECO:0000313" key="2">
    <source>
        <dbReference type="EMBL" id="SMO83646.1"/>
    </source>
</evidence>
<keyword evidence="1" id="KW-1133">Transmembrane helix</keyword>
<protein>
    <submittedName>
        <fullName evidence="2">Uncharacterized protein</fullName>
    </submittedName>
</protein>
<dbReference type="Pfam" id="PF18926">
    <property type="entry name" value="DUF5676"/>
    <property type="match status" value="1"/>
</dbReference>
<keyword evidence="3" id="KW-1185">Reference proteome</keyword>
<keyword evidence="1" id="KW-0472">Membrane</keyword>
<name>A0A521EIB2_9BACT</name>
<sequence length="63" mass="7334">MFFFNSLLHELDVEPIIRMSVPRLQAFFGLVQTFILEWLIGALIAAIYNISYSKGEDTTQNYF</sequence>
<evidence type="ECO:0000313" key="3">
    <source>
        <dbReference type="Proteomes" id="UP000317593"/>
    </source>
</evidence>
<accession>A0A521EIB2</accession>
<reference evidence="2 3" key="1">
    <citation type="submission" date="2017-05" db="EMBL/GenBank/DDBJ databases">
        <authorList>
            <person name="Varghese N."/>
            <person name="Submissions S."/>
        </authorList>
    </citation>
    <scope>NUCLEOTIDE SEQUENCE [LARGE SCALE GENOMIC DNA]</scope>
    <source>
        <strain evidence="2 3">DSM 21194</strain>
    </source>
</reference>
<keyword evidence="1" id="KW-0812">Transmembrane</keyword>
<dbReference type="EMBL" id="FXTH01000016">
    <property type="protein sequence ID" value="SMO83646.1"/>
    <property type="molecule type" value="Genomic_DNA"/>
</dbReference>
<dbReference type="Proteomes" id="UP000317593">
    <property type="component" value="Unassembled WGS sequence"/>
</dbReference>
<evidence type="ECO:0000256" key="1">
    <source>
        <dbReference type="SAM" id="Phobius"/>
    </source>
</evidence>
<feature type="transmembrane region" description="Helical" evidence="1">
    <location>
        <begin position="26"/>
        <end position="48"/>
    </location>
</feature>
<organism evidence="2 3">
    <name type="scientific">Fodinibius sediminis</name>
    <dbReference type="NCBI Taxonomy" id="1214077"/>
    <lineage>
        <taxon>Bacteria</taxon>
        <taxon>Pseudomonadati</taxon>
        <taxon>Balneolota</taxon>
        <taxon>Balneolia</taxon>
        <taxon>Balneolales</taxon>
        <taxon>Balneolaceae</taxon>
        <taxon>Fodinibius</taxon>
    </lineage>
</organism>
<proteinExistence type="predicted"/>